<name>A0A061R5R0_9CHLO</name>
<gene>
    <name evidence="2" type="ORF">TSPGSL018_14525</name>
</gene>
<feature type="non-terminal residue" evidence="2">
    <location>
        <position position="1"/>
    </location>
</feature>
<reference evidence="2" key="1">
    <citation type="submission" date="2014-05" db="EMBL/GenBank/DDBJ databases">
        <title>The transcriptome of the halophilic microalga Tetraselmis sp. GSL018 isolated from the Great Salt Lake, Utah.</title>
        <authorList>
            <person name="Jinkerson R.E."/>
            <person name="D'Adamo S."/>
            <person name="Posewitz M.C."/>
        </authorList>
    </citation>
    <scope>NUCLEOTIDE SEQUENCE</scope>
    <source>
        <strain evidence="2">GSL018</strain>
    </source>
</reference>
<organism evidence="2">
    <name type="scientific">Tetraselmis sp. GSL018</name>
    <dbReference type="NCBI Taxonomy" id="582737"/>
    <lineage>
        <taxon>Eukaryota</taxon>
        <taxon>Viridiplantae</taxon>
        <taxon>Chlorophyta</taxon>
        <taxon>core chlorophytes</taxon>
        <taxon>Chlorodendrophyceae</taxon>
        <taxon>Chlorodendrales</taxon>
        <taxon>Chlorodendraceae</taxon>
        <taxon>Tetraselmis</taxon>
    </lineage>
</organism>
<accession>A0A061R5R0</accession>
<evidence type="ECO:0000313" key="2">
    <source>
        <dbReference type="EMBL" id="JAC66079.1"/>
    </source>
</evidence>
<dbReference type="AlphaFoldDB" id="A0A061R5R0"/>
<proteinExistence type="predicted"/>
<feature type="region of interest" description="Disordered" evidence="1">
    <location>
        <begin position="29"/>
        <end position="69"/>
    </location>
</feature>
<evidence type="ECO:0000256" key="1">
    <source>
        <dbReference type="SAM" id="MobiDB-lite"/>
    </source>
</evidence>
<protein>
    <submittedName>
        <fullName evidence="2">Uncharacterized protein</fullName>
    </submittedName>
</protein>
<dbReference type="EMBL" id="GBEZ01020606">
    <property type="protein sequence ID" value="JAC66079.1"/>
    <property type="molecule type" value="Transcribed_RNA"/>
</dbReference>
<sequence>SSPPFPPCSILPFPGVACRLSLCPRVPVGEEAPPANQPQEATPSARLRESAAAEPPQQSCSIAGLSAFR</sequence>